<dbReference type="Proteomes" id="UP001201812">
    <property type="component" value="Unassembled WGS sequence"/>
</dbReference>
<evidence type="ECO:0000256" key="1">
    <source>
        <dbReference type="ARBA" id="ARBA00004370"/>
    </source>
</evidence>
<dbReference type="Pfam" id="PF09324">
    <property type="entry name" value="Sec7-like_HDS"/>
    <property type="match status" value="1"/>
</dbReference>
<dbReference type="Gene3D" id="1.25.10.10">
    <property type="entry name" value="Leucine-rich Repeat Variant"/>
    <property type="match status" value="1"/>
</dbReference>
<sequence length="1637" mass="185033">MNDVNPDLIEMFLKNSIERILADPAVKRKDPELKKACESALEQLNAEIDRKSKQNLAPSSKQDILPETQDFILADNYFRPFELACQSKNTKIVALALDSIQKLINHRHLVGDCPDPIPENPQRLLVDRIVQAICHPFQGPHTDEAIQLQIITTILTVILADNCPCHEGSMLLAVRTCFNIYLASRNPTNQMTAKGVLTQTIHYVVTEMVRKENIAYADVDGIDLDEAAVKGAMDSIVNQIAASEDASSTQSFGDNKSIGNMPNGDVRSSRRSSTDGAGSVSLGGGGMMNGSGSNLNGYVAEFKTIEEKDAFLIFRALCKLSMKPLPKDPDPTSHELRSKLLSLDMILLIMQNVDATSLPEKHSFIMALKNAKDCNLCVALTHNAVSPIISVFEKALAIFVHLVNKFKGHLKKQIEVFFKEIIISILDSSSSSFDHKWDVLNTIAKICNNSQNLVDIYVNYDCHLNSANIFEALVTHLNKIASGYALATLSTASTIEQKKQESKMRELGLDCLIQVLQCLVEWYEELHIGKTGELSTSGNATDTEDGPVNGLDSAVVNKLMQAKHQKEIIENGIDLFARKPKQGLAFLQEKGFVGTTPAEIAKFFYEEERIDKTVVGDFLGDGNNFNKEVMYAYVDMFDFTGTTIVQALRAILDKFRLPGEAQKIDRIMEKFASRYCDCNPGLNLFASADTAYVLSYSIIMLTTDLHNAQVKRKMTKEEYIKMNRGINDQADLPDEFLCQIYDDISANEIKTKPGNIKRPKLNATAATWRQKKLFQNLELESIAQTAHALMEAATYSAGEFTSASHFEHARQMFTMVWTPCLAAFSIGMKSSDEKSIWQRCLQGIRCGIRVACVFRMTMQREAYIQALNGFTLLTDKSSLSEMKAKNVASIKMLITIGDEDGNFLDKCWYDILKCISQLELVQLIGSGTHIQAENVKNAFKIEERSLPNVQECLGETSSQSVVVAVDRIFQGSSKLSGEAIVHFVRELCQVSLEELKSAPQPRMFMLQKIVEISSYNMNRIRIEWSMIWNVLGEHFNLAGCSTDETISHFALDALRQLSTKFLEKGELPNFRFQKEFLRPFEVIMEKNKSLECREMIVACVTHMVKSHADKIRSGWKNVFSVFTRAASESRQNIAETAFKTTAGIMTNVFHKHFIELMDSFQEMIQCLSEFACNLSLPEKKNLEAIQLIRYAADLVSQNTRIINSHQSEDDHNLSETQRVWLKGWFPIIFGLSRIISRSNLNMRTRSLSVMFEIIKTFGKEFSNEWWKDLFKLIFRIFDFIKLSDMGENEKNEWMMTTCNHALCAIVDVFTDYYTVLAPILLSDIYQQMFWCIQMGSEELAKAAINNLEDLIISNGEKFTEEIWSETVELLLKIFHISKLDFDAVAADPTTQEPKQSNQDSAKQSGEKPNSDNQDAILSSYITKCIIQLEIVDAVSNILFGRNAFKVEGPKAHNSNQSADSELPCMFNYVTEEHLMSLVKCLKESHDMSRQRNNYAAQRAIMWKVSLKGKHRPDLQKLEAHSIHCTLNILFQLYSQAKDEKKAEEYRQQLSDKVRHALDYYLASHSDTLKTSWLPVIQMLLNRTSGLSPRRFSQLGRDYRLLLARLIESDEQPIIRVALHRVIQTTINEQEKHANNGI</sequence>
<feature type="region of interest" description="Disordered" evidence="7">
    <location>
        <begin position="247"/>
        <end position="285"/>
    </location>
</feature>
<keyword evidence="6" id="KW-0472">Membrane</keyword>
<dbReference type="InterPro" id="IPR023394">
    <property type="entry name" value="Sec7_C_sf"/>
</dbReference>
<evidence type="ECO:0000313" key="9">
    <source>
        <dbReference type="EMBL" id="KAI1701793.1"/>
    </source>
</evidence>
<dbReference type="GO" id="GO:0015031">
    <property type="term" value="P:protein transport"/>
    <property type="evidence" value="ECO:0007669"/>
    <property type="project" value="UniProtKB-KW"/>
</dbReference>
<dbReference type="InterPro" id="IPR016024">
    <property type="entry name" value="ARM-type_fold"/>
</dbReference>
<dbReference type="InterPro" id="IPR015403">
    <property type="entry name" value="Mon2/Sec7/BIG1-like_HDS"/>
</dbReference>
<dbReference type="Pfam" id="PF01369">
    <property type="entry name" value="Sec7"/>
    <property type="match status" value="1"/>
</dbReference>
<dbReference type="SMART" id="SM00222">
    <property type="entry name" value="Sec7"/>
    <property type="match status" value="1"/>
</dbReference>
<dbReference type="SUPFAM" id="SSF48371">
    <property type="entry name" value="ARM repeat"/>
    <property type="match status" value="1"/>
</dbReference>
<dbReference type="GO" id="GO:0016020">
    <property type="term" value="C:membrane"/>
    <property type="evidence" value="ECO:0007669"/>
    <property type="project" value="UniProtKB-SubCell"/>
</dbReference>
<evidence type="ECO:0000256" key="7">
    <source>
        <dbReference type="SAM" id="MobiDB-lite"/>
    </source>
</evidence>
<comment type="subcellular location">
    <subcellularLocation>
        <location evidence="2">Cytoplasm</location>
    </subcellularLocation>
    <subcellularLocation>
        <location evidence="1">Membrane</location>
    </subcellularLocation>
</comment>
<dbReference type="InterPro" id="IPR000904">
    <property type="entry name" value="Sec7_dom"/>
</dbReference>
<name>A0AAD4R0E0_9BILA</name>
<evidence type="ECO:0000256" key="6">
    <source>
        <dbReference type="ARBA" id="ARBA00023136"/>
    </source>
</evidence>
<dbReference type="InterPro" id="IPR032691">
    <property type="entry name" value="Mon2/Sec7/BIG1-like_HUS"/>
</dbReference>
<evidence type="ECO:0000256" key="5">
    <source>
        <dbReference type="ARBA" id="ARBA00022927"/>
    </source>
</evidence>
<organism evidence="9 10">
    <name type="scientific">Ditylenchus destructor</name>
    <dbReference type="NCBI Taxonomy" id="166010"/>
    <lineage>
        <taxon>Eukaryota</taxon>
        <taxon>Metazoa</taxon>
        <taxon>Ecdysozoa</taxon>
        <taxon>Nematoda</taxon>
        <taxon>Chromadorea</taxon>
        <taxon>Rhabditida</taxon>
        <taxon>Tylenchina</taxon>
        <taxon>Tylenchomorpha</taxon>
        <taxon>Sphaerularioidea</taxon>
        <taxon>Anguinidae</taxon>
        <taxon>Anguininae</taxon>
        <taxon>Ditylenchus</taxon>
    </lineage>
</organism>
<dbReference type="EMBL" id="JAKKPZ010000111">
    <property type="protein sequence ID" value="KAI1701793.1"/>
    <property type="molecule type" value="Genomic_DNA"/>
</dbReference>
<keyword evidence="3" id="KW-0813">Transport</keyword>
<reference evidence="9" key="1">
    <citation type="submission" date="2022-01" db="EMBL/GenBank/DDBJ databases">
        <title>Genome Sequence Resource for Two Populations of Ditylenchus destructor, the Migratory Endoparasitic Phytonematode.</title>
        <authorList>
            <person name="Zhang H."/>
            <person name="Lin R."/>
            <person name="Xie B."/>
        </authorList>
    </citation>
    <scope>NUCLEOTIDE SEQUENCE</scope>
    <source>
        <strain evidence="9">BazhouSP</strain>
    </source>
</reference>
<dbReference type="InterPro" id="IPR032629">
    <property type="entry name" value="DCB_dom"/>
</dbReference>
<feature type="compositionally biased region" description="Polar residues" evidence="7">
    <location>
        <begin position="247"/>
        <end position="260"/>
    </location>
</feature>
<keyword evidence="4" id="KW-0963">Cytoplasm</keyword>
<dbReference type="FunFam" id="1.10.1000.11:FF:000003">
    <property type="entry name" value="Brefeldin A-inhibited guanine nucleotide-exchange protein 1"/>
    <property type="match status" value="1"/>
</dbReference>
<dbReference type="PROSITE" id="PS50190">
    <property type="entry name" value="SEC7"/>
    <property type="match status" value="1"/>
</dbReference>
<dbReference type="Gene3D" id="1.10.220.20">
    <property type="match status" value="1"/>
</dbReference>
<dbReference type="Pfam" id="PF20252">
    <property type="entry name" value="BIG2_C"/>
    <property type="match status" value="1"/>
</dbReference>
<keyword evidence="10" id="KW-1185">Reference proteome</keyword>
<evidence type="ECO:0000256" key="4">
    <source>
        <dbReference type="ARBA" id="ARBA00022490"/>
    </source>
</evidence>
<accession>A0AAD4R0E0</accession>
<dbReference type="Pfam" id="PF16213">
    <property type="entry name" value="DCB"/>
    <property type="match status" value="1"/>
</dbReference>
<dbReference type="GO" id="GO:0032012">
    <property type="term" value="P:regulation of ARF protein signal transduction"/>
    <property type="evidence" value="ECO:0007669"/>
    <property type="project" value="InterPro"/>
</dbReference>
<proteinExistence type="predicted"/>
<dbReference type="PANTHER" id="PTHR10663">
    <property type="entry name" value="GUANYL-NUCLEOTIDE EXCHANGE FACTOR"/>
    <property type="match status" value="1"/>
</dbReference>
<dbReference type="Pfam" id="PF12783">
    <property type="entry name" value="Sec7-like_HUS"/>
    <property type="match status" value="1"/>
</dbReference>
<dbReference type="GO" id="GO:0005737">
    <property type="term" value="C:cytoplasm"/>
    <property type="evidence" value="ECO:0007669"/>
    <property type="project" value="UniProtKB-SubCell"/>
</dbReference>
<evidence type="ECO:0000256" key="2">
    <source>
        <dbReference type="ARBA" id="ARBA00004496"/>
    </source>
</evidence>
<dbReference type="GO" id="GO:0005085">
    <property type="term" value="F:guanyl-nucleotide exchange factor activity"/>
    <property type="evidence" value="ECO:0007669"/>
    <property type="project" value="InterPro"/>
</dbReference>
<feature type="region of interest" description="Disordered" evidence="7">
    <location>
        <begin position="1388"/>
        <end position="1412"/>
    </location>
</feature>
<evidence type="ECO:0000256" key="3">
    <source>
        <dbReference type="ARBA" id="ARBA00022448"/>
    </source>
</evidence>
<dbReference type="InterPro" id="IPR035999">
    <property type="entry name" value="Sec7_dom_sf"/>
</dbReference>
<gene>
    <name evidence="9" type="ORF">DdX_15891</name>
</gene>
<dbReference type="Gene3D" id="1.10.1000.11">
    <property type="entry name" value="Arf Nucleotide-binding Site Opener,domain 2"/>
    <property type="match status" value="1"/>
</dbReference>
<comment type="caution">
    <text evidence="9">The sequence shown here is derived from an EMBL/GenBank/DDBJ whole genome shotgun (WGS) entry which is preliminary data.</text>
</comment>
<dbReference type="CDD" id="cd00171">
    <property type="entry name" value="Sec7"/>
    <property type="match status" value="1"/>
</dbReference>
<keyword evidence="5" id="KW-0653">Protein transport</keyword>
<dbReference type="InterPro" id="IPR046455">
    <property type="entry name" value="Sec7/BIG1-like_C"/>
</dbReference>
<protein>
    <submittedName>
        <fullName evidence="9">Sec7 domain-containing protein</fullName>
    </submittedName>
</protein>
<dbReference type="InterPro" id="IPR011989">
    <property type="entry name" value="ARM-like"/>
</dbReference>
<feature type="domain" description="SEC7" evidence="8">
    <location>
        <begin position="558"/>
        <end position="747"/>
    </location>
</feature>
<evidence type="ECO:0000313" key="10">
    <source>
        <dbReference type="Proteomes" id="UP001201812"/>
    </source>
</evidence>
<dbReference type="SUPFAM" id="SSF48425">
    <property type="entry name" value="Sec7 domain"/>
    <property type="match status" value="1"/>
</dbReference>
<dbReference type="PANTHER" id="PTHR10663:SF375">
    <property type="entry name" value="LD29171P"/>
    <property type="match status" value="1"/>
</dbReference>
<evidence type="ECO:0000259" key="8">
    <source>
        <dbReference type="PROSITE" id="PS50190"/>
    </source>
</evidence>
<dbReference type="FunFam" id="1.10.220.20:FF:000002">
    <property type="entry name" value="Brefeldin A-inhibited guanine nucleotide-exchange protein 1"/>
    <property type="match status" value="1"/>
</dbReference>
<feature type="compositionally biased region" description="Polar residues" evidence="7">
    <location>
        <begin position="1388"/>
        <end position="1403"/>
    </location>
</feature>